<dbReference type="Proteomes" id="UP000658382">
    <property type="component" value="Unassembled WGS sequence"/>
</dbReference>
<dbReference type="InterPro" id="IPR047928">
    <property type="entry name" value="Perm_prefix_1"/>
</dbReference>
<name>A0A917PWU2_9BACI</name>
<feature type="transmembrane region" description="Helical" evidence="2">
    <location>
        <begin position="134"/>
        <end position="155"/>
    </location>
</feature>
<reference evidence="3" key="1">
    <citation type="journal article" date="2014" name="Int. J. Syst. Evol. Microbiol.">
        <title>Complete genome sequence of Corynebacterium casei LMG S-19264T (=DSM 44701T), isolated from a smear-ripened cheese.</title>
        <authorList>
            <consortium name="US DOE Joint Genome Institute (JGI-PGF)"/>
            <person name="Walter F."/>
            <person name="Albersmeier A."/>
            <person name="Kalinowski J."/>
            <person name="Ruckert C."/>
        </authorList>
    </citation>
    <scope>NUCLEOTIDE SEQUENCE</scope>
    <source>
        <strain evidence="3">JCM 12580</strain>
    </source>
</reference>
<keyword evidence="2" id="KW-1133">Transmembrane helix</keyword>
<comment type="caution">
    <text evidence="3">The sequence shown here is derived from an EMBL/GenBank/DDBJ whole genome shotgun (WGS) entry which is preliminary data.</text>
</comment>
<organism evidence="3 4">
    <name type="scientific">Lentibacillus kapialis</name>
    <dbReference type="NCBI Taxonomy" id="340214"/>
    <lineage>
        <taxon>Bacteria</taxon>
        <taxon>Bacillati</taxon>
        <taxon>Bacillota</taxon>
        <taxon>Bacilli</taxon>
        <taxon>Bacillales</taxon>
        <taxon>Bacillaceae</taxon>
        <taxon>Lentibacillus</taxon>
    </lineage>
</organism>
<feature type="transmembrane region" description="Helical" evidence="2">
    <location>
        <begin position="108"/>
        <end position="127"/>
    </location>
</feature>
<keyword evidence="2" id="KW-0812">Transmembrane</keyword>
<evidence type="ECO:0000256" key="1">
    <source>
        <dbReference type="SAM" id="MobiDB-lite"/>
    </source>
</evidence>
<proteinExistence type="predicted"/>
<feature type="transmembrane region" description="Helical" evidence="2">
    <location>
        <begin position="234"/>
        <end position="251"/>
    </location>
</feature>
<sequence length="287" mass="32149">MTRMEQHVEKILEQTQSSGKEREEIREELLHHLNEAKQQNMNNGLTEKQAEKQVMADFGNAGDIGYQMQEAMYPYQRGLLYAVGLATILYGLIYYVNAAFFQHDAIPIWLAVQFVTGCMVILAGINISFVGRYFYMLNVVLLVNVIWNGINITLIKGASPWQTILFSIYLLILVLLGLIAVVQNSYYSSGKTVTKQQSRGVVLLGYGVNLLLGIIVAGVSLFFLWAFLFTTGKQLSALLTIAPIFIWLITYKFQMGYIAKKPLISILTGFGFSVLAITVPVLILVML</sequence>
<dbReference type="EMBL" id="BMNQ01000022">
    <property type="protein sequence ID" value="GGJ96135.1"/>
    <property type="molecule type" value="Genomic_DNA"/>
</dbReference>
<feature type="transmembrane region" description="Helical" evidence="2">
    <location>
        <begin position="161"/>
        <end position="182"/>
    </location>
</feature>
<gene>
    <name evidence="3" type="ORF">GCM10007063_18240</name>
</gene>
<feature type="compositionally biased region" description="Basic and acidic residues" evidence="1">
    <location>
        <begin position="1"/>
        <end position="12"/>
    </location>
</feature>
<feature type="region of interest" description="Disordered" evidence="1">
    <location>
        <begin position="1"/>
        <end position="21"/>
    </location>
</feature>
<keyword evidence="4" id="KW-1185">Reference proteome</keyword>
<evidence type="ECO:0000256" key="2">
    <source>
        <dbReference type="SAM" id="Phobius"/>
    </source>
</evidence>
<evidence type="ECO:0000313" key="3">
    <source>
        <dbReference type="EMBL" id="GGJ96135.1"/>
    </source>
</evidence>
<feature type="transmembrane region" description="Helical" evidence="2">
    <location>
        <begin position="263"/>
        <end position="286"/>
    </location>
</feature>
<evidence type="ECO:0000313" key="4">
    <source>
        <dbReference type="Proteomes" id="UP000658382"/>
    </source>
</evidence>
<reference evidence="3" key="2">
    <citation type="submission" date="2020-09" db="EMBL/GenBank/DDBJ databases">
        <authorList>
            <person name="Sun Q."/>
            <person name="Ohkuma M."/>
        </authorList>
    </citation>
    <scope>NUCLEOTIDE SEQUENCE</scope>
    <source>
        <strain evidence="3">JCM 12580</strain>
    </source>
</reference>
<feature type="transmembrane region" description="Helical" evidence="2">
    <location>
        <begin position="203"/>
        <end position="228"/>
    </location>
</feature>
<dbReference type="RefSeq" id="WP_188632791.1">
    <property type="nucleotide sequence ID" value="NZ_BMNQ01000022.1"/>
</dbReference>
<keyword evidence="2" id="KW-0472">Membrane</keyword>
<dbReference type="AlphaFoldDB" id="A0A917PWU2"/>
<protein>
    <submittedName>
        <fullName evidence="3">Uncharacterized protein</fullName>
    </submittedName>
</protein>
<accession>A0A917PWU2</accession>
<dbReference type="NCBIfam" id="NF038403">
    <property type="entry name" value="perm_prefix_1"/>
    <property type="match status" value="1"/>
</dbReference>
<feature type="transmembrane region" description="Helical" evidence="2">
    <location>
        <begin position="78"/>
        <end position="96"/>
    </location>
</feature>